<dbReference type="CDD" id="cd05232">
    <property type="entry name" value="UDP_G4E_4_SDR_e"/>
    <property type="match status" value="1"/>
</dbReference>
<proteinExistence type="inferred from homology"/>
<dbReference type="InterPro" id="IPR036291">
    <property type="entry name" value="NAD(P)-bd_dom_sf"/>
</dbReference>
<evidence type="ECO:0000313" key="5">
    <source>
        <dbReference type="Proteomes" id="UP000254260"/>
    </source>
</evidence>
<feature type="domain" description="NAD-dependent epimerase/dehydratase" evidence="3">
    <location>
        <begin position="3"/>
        <end position="227"/>
    </location>
</feature>
<dbReference type="SUPFAM" id="SSF51735">
    <property type="entry name" value="NAD(P)-binding Rossmann-fold domains"/>
    <property type="match status" value="1"/>
</dbReference>
<dbReference type="RefSeq" id="WP_041769414.1">
    <property type="nucleotide sequence ID" value="NZ_CBCRWL010000006.1"/>
</dbReference>
<dbReference type="EMBL" id="UGUU01000001">
    <property type="protein sequence ID" value="SUD40568.1"/>
    <property type="molecule type" value="Genomic_DNA"/>
</dbReference>
<dbReference type="PANTHER" id="PTHR43000">
    <property type="entry name" value="DTDP-D-GLUCOSE 4,6-DEHYDRATASE-RELATED"/>
    <property type="match status" value="1"/>
</dbReference>
<comment type="similarity">
    <text evidence="2">Belongs to the NAD(P)-dependent epimerase/dehydratase family.</text>
</comment>
<dbReference type="Gene3D" id="3.40.50.720">
    <property type="entry name" value="NAD(P)-binding Rossmann-like Domain"/>
    <property type="match status" value="1"/>
</dbReference>
<evidence type="ECO:0000313" key="4">
    <source>
        <dbReference type="EMBL" id="SUD40568.1"/>
    </source>
</evidence>
<evidence type="ECO:0000256" key="2">
    <source>
        <dbReference type="ARBA" id="ARBA00007637"/>
    </source>
</evidence>
<dbReference type="InterPro" id="IPR001509">
    <property type="entry name" value="Epimerase_deHydtase"/>
</dbReference>
<dbReference type="Proteomes" id="UP000254260">
    <property type="component" value="Unassembled WGS sequence"/>
</dbReference>
<accession>A0A379IW84</accession>
<dbReference type="AlphaFoldDB" id="A0A379IW84"/>
<protein>
    <submittedName>
        <fullName evidence="4">NAD-dependent epimerase/dehydratase</fullName>
    </submittedName>
</protein>
<evidence type="ECO:0000256" key="1">
    <source>
        <dbReference type="ARBA" id="ARBA00005125"/>
    </source>
</evidence>
<dbReference type="OrthoDB" id="9801056at2"/>
<comment type="pathway">
    <text evidence="1">Bacterial outer membrane biogenesis; LPS O-antigen biosynthesis.</text>
</comment>
<evidence type="ECO:0000259" key="3">
    <source>
        <dbReference type="Pfam" id="PF01370"/>
    </source>
</evidence>
<organism evidence="4 5">
    <name type="scientific">Ectopseudomonas mendocina</name>
    <name type="common">Pseudomonas mendocina</name>
    <dbReference type="NCBI Taxonomy" id="300"/>
    <lineage>
        <taxon>Bacteria</taxon>
        <taxon>Pseudomonadati</taxon>
        <taxon>Pseudomonadota</taxon>
        <taxon>Gammaproteobacteria</taxon>
        <taxon>Pseudomonadales</taxon>
        <taxon>Pseudomonadaceae</taxon>
        <taxon>Ectopseudomonas</taxon>
    </lineage>
</organism>
<sequence length="320" mass="34625">MRVLVTGANGFVGAGVLHALEKKNDVRAVAGVRDAGVLVDAARREHCVLGDLADAKFAASQFTGIDVIVHTAARVHVMRETEADPLQAFRQANVLGLQALATAAAAGGVRRFVFVSSIKVNGEETLPGFPYTADDIPAPLDPYGISKHEAEQALRRICENTGMEWVIVRPPLVYGPGVKANFLRLMQSLERGMPLPVGSLRNRRSLVALDNLVDLLVTCLSHPQAANQTFLVSDGDDLSVAELTNLLSRMLNSRSWLLPFPSVLLRAALAVIGRLAVAQRLCGELRVDIEKTRMSLGWQPPVSIEQGLSRTVAHYLECAR</sequence>
<dbReference type="Gene3D" id="3.90.25.10">
    <property type="entry name" value="UDP-galactose 4-epimerase, domain 1"/>
    <property type="match status" value="1"/>
</dbReference>
<gene>
    <name evidence="4" type="ORF">NCTC10899_03417</name>
</gene>
<reference evidence="4 5" key="1">
    <citation type="submission" date="2018-06" db="EMBL/GenBank/DDBJ databases">
        <authorList>
            <consortium name="Pathogen Informatics"/>
            <person name="Doyle S."/>
        </authorList>
    </citation>
    <scope>NUCLEOTIDE SEQUENCE [LARGE SCALE GENOMIC DNA]</scope>
    <source>
        <strain evidence="4 5">NCTC10899</strain>
    </source>
</reference>
<name>A0A379IW84_ECTME</name>
<dbReference type="Pfam" id="PF01370">
    <property type="entry name" value="Epimerase"/>
    <property type="match status" value="1"/>
</dbReference>